<dbReference type="PANTHER" id="PTHR46844:SF1">
    <property type="entry name" value="SLR5058 PROTEIN"/>
    <property type="match status" value="1"/>
</dbReference>
<organism evidence="2 3">
    <name type="scientific">Merismopedia glauca CCAP 1448/3</name>
    <dbReference type="NCBI Taxonomy" id="1296344"/>
    <lineage>
        <taxon>Bacteria</taxon>
        <taxon>Bacillati</taxon>
        <taxon>Cyanobacteriota</taxon>
        <taxon>Cyanophyceae</taxon>
        <taxon>Synechococcales</taxon>
        <taxon>Merismopediaceae</taxon>
        <taxon>Merismopedia</taxon>
    </lineage>
</organism>
<reference evidence="2 3" key="1">
    <citation type="submission" date="2018-02" db="EMBL/GenBank/DDBJ databases">
        <authorList>
            <person name="Cohen D.B."/>
            <person name="Kent A.D."/>
        </authorList>
    </citation>
    <scope>NUCLEOTIDE SEQUENCE [LARGE SCALE GENOMIC DNA]</scope>
    <source>
        <strain evidence="2 3">CCAP 1448/3</strain>
    </source>
</reference>
<accession>A0A2T1BZ87</accession>
<feature type="domain" description="NACHT" evidence="1">
    <location>
        <begin position="176"/>
        <end position="263"/>
    </location>
</feature>
<dbReference type="OrthoDB" id="448481at2"/>
<gene>
    <name evidence="2" type="ORF">C7B64_19445</name>
</gene>
<dbReference type="InterPro" id="IPR054501">
    <property type="entry name" value="NCH2"/>
</dbReference>
<dbReference type="CDD" id="cd00093">
    <property type="entry name" value="HTH_XRE"/>
    <property type="match status" value="1"/>
</dbReference>
<comment type="caution">
    <text evidence="2">The sequence shown here is derived from an EMBL/GenBank/DDBJ whole genome shotgun (WGS) entry which is preliminary data.</text>
</comment>
<evidence type="ECO:0000313" key="3">
    <source>
        <dbReference type="Proteomes" id="UP000238762"/>
    </source>
</evidence>
<evidence type="ECO:0000313" key="2">
    <source>
        <dbReference type="EMBL" id="PSB01227.1"/>
    </source>
</evidence>
<dbReference type="Proteomes" id="UP000238762">
    <property type="component" value="Unassembled WGS sequence"/>
</dbReference>
<dbReference type="Gene3D" id="3.40.50.300">
    <property type="entry name" value="P-loop containing nucleotide triphosphate hydrolases"/>
    <property type="match status" value="1"/>
</dbReference>
<dbReference type="InterPro" id="IPR007111">
    <property type="entry name" value="NACHT_NTPase"/>
</dbReference>
<reference evidence="2 3" key="2">
    <citation type="submission" date="2018-03" db="EMBL/GenBank/DDBJ databases">
        <title>The ancient ancestry and fast evolution of plastids.</title>
        <authorList>
            <person name="Moore K.R."/>
            <person name="Magnabosco C."/>
            <person name="Momper L."/>
            <person name="Gold D.A."/>
            <person name="Bosak T."/>
            <person name="Fournier G.P."/>
        </authorList>
    </citation>
    <scope>NUCLEOTIDE SEQUENCE [LARGE SCALE GENOMIC DNA]</scope>
    <source>
        <strain evidence="2 3">CCAP 1448/3</strain>
    </source>
</reference>
<dbReference type="SUPFAM" id="SSF52540">
    <property type="entry name" value="P-loop containing nucleoside triphosphate hydrolases"/>
    <property type="match status" value="2"/>
</dbReference>
<dbReference type="InterPro" id="IPR001387">
    <property type="entry name" value="Cro/C1-type_HTH"/>
</dbReference>
<proteinExistence type="predicted"/>
<name>A0A2T1BZ87_9CYAN</name>
<dbReference type="InterPro" id="IPR027417">
    <property type="entry name" value="P-loop_NTPase"/>
</dbReference>
<evidence type="ECO:0000259" key="1">
    <source>
        <dbReference type="PROSITE" id="PS50837"/>
    </source>
</evidence>
<keyword evidence="3" id="KW-1185">Reference proteome</keyword>
<dbReference type="EMBL" id="PVWJ01000122">
    <property type="protein sequence ID" value="PSB01227.1"/>
    <property type="molecule type" value="Genomic_DNA"/>
</dbReference>
<dbReference type="AlphaFoldDB" id="A0A2T1BZ87"/>
<protein>
    <recommendedName>
        <fullName evidence="1">NACHT domain-containing protein</fullName>
    </recommendedName>
</protein>
<dbReference type="Pfam" id="PF05729">
    <property type="entry name" value="NACHT"/>
    <property type="match status" value="1"/>
</dbReference>
<dbReference type="PROSITE" id="PS50837">
    <property type="entry name" value="NACHT"/>
    <property type="match status" value="1"/>
</dbReference>
<dbReference type="PANTHER" id="PTHR46844">
    <property type="entry name" value="SLR5058 PROTEIN"/>
    <property type="match status" value="1"/>
</dbReference>
<dbReference type="Pfam" id="PF22727">
    <property type="entry name" value="NCH2"/>
    <property type="match status" value="1"/>
</dbReference>
<sequence length="726" mass="84275">MTGRSLKIQKQYLEKAKRALIDLNLTQEVFAETRVGCRRSTISNFLNGKPVARDIFIRACEILKLDWQEITGLKKSSTDKQQTEIDIDALVNQLRKQVKADIENRCGTMRILDMTQPIGLSHIYTQVNILEKILGRRRKEIAELQRDCNLEDFDRFGLGKVTEAKIPAQDAVTKYRKLLILGKPGAGKTTFLKHLAIQCNNGQFQGDLVPFFVTLKDFAESGINLLSYLNCFLSSIKESSLEDLKQVLGSGKALILLDGLDEVLEADSDRVLREVREFSTDFHNNRYVMTCRIAAKEYTFEQFTEVEIADFDWQQITTFANNWFKNKAIKPETFLDRIKEDKPIQELASNPLLLTLLCLAFEESGDFPHNRARLYKEGLDALLKKWDAKRGIKRDKVYQKLWLQRKEALLSKIAWDTFAPGEYFFKQEVAEKYISEYIRNLPGASIDEEALQLDSEVVLKSIEAQHGLLVARAKHIYSFSHLTFHEYFTAREIVIVRQSAEAALPELVSHIFEKRWREVFLLVVAMSDNADRLVLLMKEKIDISVARDEKIQEFLQWLNVRISKLNSKSATELILQVKETKETGDFYVEINVSPSRGVSLYLNISELLKIAKKGNSILYQRMEKFYNRYYNLSPSNKIIQTGKFILQNKLASFLEKMLFKYFNITHNWQFDGEQKTLLIQYYRANQLLAQCLHQECYVSREVRQEIEETLLLPMAEIDRRRQVIRT</sequence>